<accession>A0A0V0YC00</accession>
<organism evidence="2 3">
    <name type="scientific">Trichinella pseudospiralis</name>
    <name type="common">Parasitic roundworm</name>
    <dbReference type="NCBI Taxonomy" id="6337"/>
    <lineage>
        <taxon>Eukaryota</taxon>
        <taxon>Metazoa</taxon>
        <taxon>Ecdysozoa</taxon>
        <taxon>Nematoda</taxon>
        <taxon>Enoplea</taxon>
        <taxon>Dorylaimia</taxon>
        <taxon>Trichinellida</taxon>
        <taxon>Trichinellidae</taxon>
        <taxon>Trichinella</taxon>
    </lineage>
</organism>
<keyword evidence="1" id="KW-0472">Membrane</keyword>
<dbReference type="AlphaFoldDB" id="A0A0V0YC00"/>
<evidence type="ECO:0000313" key="3">
    <source>
        <dbReference type="Proteomes" id="UP000054815"/>
    </source>
</evidence>
<dbReference type="Proteomes" id="UP000054815">
    <property type="component" value="Unassembled WGS sequence"/>
</dbReference>
<keyword evidence="1" id="KW-1133">Transmembrane helix</keyword>
<comment type="caution">
    <text evidence="2">The sequence shown here is derived from an EMBL/GenBank/DDBJ whole genome shotgun (WGS) entry which is preliminary data.</text>
</comment>
<keyword evidence="1" id="KW-0812">Transmembrane</keyword>
<proteinExistence type="predicted"/>
<evidence type="ECO:0000256" key="1">
    <source>
        <dbReference type="SAM" id="Phobius"/>
    </source>
</evidence>
<name>A0A0V0YC00_TRIPS</name>
<dbReference type="EMBL" id="JYDU01000031">
    <property type="protein sequence ID" value="KRX97488.1"/>
    <property type="molecule type" value="Genomic_DNA"/>
</dbReference>
<reference evidence="2 3" key="1">
    <citation type="submission" date="2015-01" db="EMBL/GenBank/DDBJ databases">
        <title>Evolution of Trichinella species and genotypes.</title>
        <authorList>
            <person name="Korhonen P.K."/>
            <person name="Edoardo P."/>
            <person name="Giuseppe L.R."/>
            <person name="Gasser R.B."/>
        </authorList>
    </citation>
    <scope>NUCLEOTIDE SEQUENCE [LARGE SCALE GENOMIC DNA]</scope>
    <source>
        <strain evidence="2">ISS141</strain>
    </source>
</reference>
<evidence type="ECO:0000313" key="2">
    <source>
        <dbReference type="EMBL" id="KRX97488.1"/>
    </source>
</evidence>
<gene>
    <name evidence="2" type="ORF">T4E_7255</name>
</gene>
<sequence length="155" mass="17542">MCDAVSSELESDAPIQIPSTTTVHFIIIALLLAAFQLLCNGKVGRDLKAVSRFRIFAFCSLEALTTRNKTTIDYSNFFKSVRQHVDFGIFTSLKPSIVELLFSLISPKAFSKSKVNQAVKYSIRAMPLLYFVHAVVIVDDEQYDRKYDKCMKHAH</sequence>
<protein>
    <submittedName>
        <fullName evidence="2">Uncharacterized protein</fullName>
    </submittedName>
</protein>
<feature type="transmembrane region" description="Helical" evidence="1">
    <location>
        <begin position="15"/>
        <end position="38"/>
    </location>
</feature>